<keyword evidence="1" id="KW-0456">Lyase</keyword>
<evidence type="ECO:0000313" key="1">
    <source>
        <dbReference type="EMBL" id="QHB98844.1"/>
    </source>
</evidence>
<dbReference type="InParanoid" id="A0A7M3T4Z8"/>
<organism evidence="1 2">
    <name type="scientific">Epidermidibacterium keratini</name>
    <dbReference type="NCBI Taxonomy" id="1891644"/>
    <lineage>
        <taxon>Bacteria</taxon>
        <taxon>Bacillati</taxon>
        <taxon>Actinomycetota</taxon>
        <taxon>Actinomycetes</taxon>
        <taxon>Sporichthyales</taxon>
        <taxon>Sporichthyaceae</taxon>
        <taxon>Epidermidibacterium</taxon>
    </lineage>
</organism>
<reference evidence="1 2" key="1">
    <citation type="journal article" date="2018" name="Int. J. Syst. Evol. Microbiol.">
        <title>Epidermidibacterium keratini gen. nov., sp. nov., a member of the family Sporichthyaceae, isolated from keratin epidermis.</title>
        <authorList>
            <person name="Lee D.G."/>
            <person name="Trujillo M.E."/>
            <person name="Kang S."/>
            <person name="Nam J.J."/>
            <person name="Kim Y.J."/>
        </authorList>
    </citation>
    <scope>NUCLEOTIDE SEQUENCE [LARGE SCALE GENOMIC DNA]</scope>
    <source>
        <strain evidence="1 2">EPI-7</strain>
    </source>
</reference>
<dbReference type="AlphaFoldDB" id="A0A7M3T4Z8"/>
<dbReference type="EMBL" id="CP047156">
    <property type="protein sequence ID" value="QHB98844.1"/>
    <property type="molecule type" value="Genomic_DNA"/>
</dbReference>
<protein>
    <submittedName>
        <fullName evidence="1">Phosphonate C-P lyase system protein PhnH</fullName>
    </submittedName>
</protein>
<dbReference type="InterPro" id="IPR008772">
    <property type="entry name" value="Phosphonate_metab_PhnH"/>
</dbReference>
<dbReference type="GO" id="GO:0016829">
    <property type="term" value="F:lyase activity"/>
    <property type="evidence" value="ECO:0007669"/>
    <property type="project" value="UniProtKB-KW"/>
</dbReference>
<accession>A0A7M3T4Z8</accession>
<dbReference type="NCBIfam" id="TIGR03292">
    <property type="entry name" value="PhnH_redo"/>
    <property type="match status" value="1"/>
</dbReference>
<dbReference type="InterPro" id="IPR038058">
    <property type="entry name" value="PhnH-like_sp"/>
</dbReference>
<dbReference type="KEGG" id="eke:EK0264_00020"/>
<evidence type="ECO:0000313" key="2">
    <source>
        <dbReference type="Proteomes" id="UP000463857"/>
    </source>
</evidence>
<gene>
    <name evidence="1" type="primary">phnH</name>
    <name evidence="1" type="ORF">EK0264_00020</name>
</gene>
<dbReference type="Proteomes" id="UP000463857">
    <property type="component" value="Chromosome"/>
</dbReference>
<dbReference type="GO" id="GO:0019634">
    <property type="term" value="P:organic phosphonate metabolic process"/>
    <property type="evidence" value="ECO:0007669"/>
    <property type="project" value="InterPro"/>
</dbReference>
<keyword evidence="2" id="KW-1185">Reference proteome</keyword>
<dbReference type="Pfam" id="PF05845">
    <property type="entry name" value="PhnH"/>
    <property type="match status" value="1"/>
</dbReference>
<name>A0A7M3T4Z8_9ACTN</name>
<dbReference type="Gene3D" id="3.40.50.11310">
    <property type="entry name" value="Bacterial phosphonate metabolism protein PhnH"/>
    <property type="match status" value="1"/>
</dbReference>
<proteinExistence type="predicted"/>
<sequence length="191" mass="19984">MRALTASEAQQTFRACLDAFAHPGRPIPIDRSPLPATVPAAYLPLLALTDLMSPIAALDDNALISELSIVTGAPIGALAEARWVASTSTPDSAALRRLNPGTALYPERGAVLCQQVDGFEPTDRVLELDGPGIAGTARISLDLLDDAVLEARAALVDYPCGIDLLLVSDEAILGIPRTTHISVRAPLEATA</sequence>
<dbReference type="OrthoDB" id="4238947at2"/>
<dbReference type="SUPFAM" id="SSF159709">
    <property type="entry name" value="PhnH-like"/>
    <property type="match status" value="1"/>
</dbReference>
<dbReference type="RefSeq" id="WP_159541740.1">
    <property type="nucleotide sequence ID" value="NZ_CP047156.1"/>
</dbReference>